<dbReference type="HOGENOM" id="CLU_159936_0_0_3"/>
<reference evidence="2" key="1">
    <citation type="journal article" date="2011" name="MBio">
        <title>Novel metabolic attributes of the genus Cyanothece, comprising a group of unicellular nitrogen-fixing Cyanobacteria.</title>
        <authorList>
            <person name="Bandyopadhyay A."/>
            <person name="Elvitigala T."/>
            <person name="Welsh E."/>
            <person name="Stockel J."/>
            <person name="Liberton M."/>
            <person name="Min H."/>
            <person name="Sherman L.A."/>
            <person name="Pakrasi H.B."/>
        </authorList>
    </citation>
    <scope>NUCLEOTIDE SEQUENCE [LARGE SCALE GENOMIC DNA]</scope>
    <source>
        <strain evidence="2">PCC 7822</strain>
    </source>
</reference>
<dbReference type="Proteomes" id="UP000008206">
    <property type="component" value="Chromosome"/>
</dbReference>
<evidence type="ECO:0000313" key="2">
    <source>
        <dbReference type="Proteomes" id="UP000008206"/>
    </source>
</evidence>
<organism evidence="1 2">
    <name type="scientific">Gloeothece verrucosa (strain PCC 7822)</name>
    <name type="common">Cyanothece sp. (strain PCC 7822)</name>
    <dbReference type="NCBI Taxonomy" id="497965"/>
    <lineage>
        <taxon>Bacteria</taxon>
        <taxon>Bacillati</taxon>
        <taxon>Cyanobacteriota</taxon>
        <taxon>Cyanophyceae</taxon>
        <taxon>Oscillatoriophycideae</taxon>
        <taxon>Chroococcales</taxon>
        <taxon>Aphanothecaceae</taxon>
        <taxon>Gloeothece</taxon>
        <taxon>Gloeothece verrucosa</taxon>
    </lineage>
</organism>
<dbReference type="KEGG" id="cyj:Cyan7822_2622"/>
<accession>E0UJ12</accession>
<proteinExistence type="predicted"/>
<dbReference type="OrthoDB" id="515764at2"/>
<evidence type="ECO:0008006" key="3">
    <source>
        <dbReference type="Google" id="ProtNLM"/>
    </source>
</evidence>
<protein>
    <recommendedName>
        <fullName evidence="3">Thylakoid-associated protein</fullName>
    </recommendedName>
</protein>
<dbReference type="eggNOG" id="ENOG5030NW2">
    <property type="taxonomic scope" value="Bacteria"/>
</dbReference>
<name>E0UJ12_GLOV7</name>
<dbReference type="RefSeq" id="WP_013322697.1">
    <property type="nucleotide sequence ID" value="NC_014501.1"/>
</dbReference>
<dbReference type="AlphaFoldDB" id="E0UJ12"/>
<dbReference type="EMBL" id="CP002198">
    <property type="protein sequence ID" value="ADN14592.1"/>
    <property type="molecule type" value="Genomic_DNA"/>
</dbReference>
<sequence length="94" mass="11161">MTSQTFEETQKQFTELPQKLYYTWLSNFPSIINAFNIPENLDKLLELQYELAKNYIAAEEIALNLVLTTQKQWWDSYFDVLKKLSEPKPQPKVD</sequence>
<keyword evidence="2" id="KW-1185">Reference proteome</keyword>
<gene>
    <name evidence="1" type="ordered locus">Cyan7822_2622</name>
</gene>
<evidence type="ECO:0000313" key="1">
    <source>
        <dbReference type="EMBL" id="ADN14592.1"/>
    </source>
</evidence>